<dbReference type="SUPFAM" id="SSF55961">
    <property type="entry name" value="Bet v1-like"/>
    <property type="match status" value="1"/>
</dbReference>
<dbReference type="InterPro" id="IPR023393">
    <property type="entry name" value="START-like_dom_sf"/>
</dbReference>
<keyword evidence="2" id="KW-1185">Reference proteome</keyword>
<dbReference type="RefSeq" id="WP_213010160.1">
    <property type="nucleotide sequence ID" value="NZ_BOQN01000080.1"/>
</dbReference>
<dbReference type="InterPro" id="IPR019587">
    <property type="entry name" value="Polyketide_cyclase/dehydratase"/>
</dbReference>
<name>A0A919TG90_9ACTN</name>
<proteinExistence type="predicted"/>
<dbReference type="Proteomes" id="UP000677082">
    <property type="component" value="Unassembled WGS sequence"/>
</dbReference>
<dbReference type="AlphaFoldDB" id="A0A919TG90"/>
<accession>A0A919TG90</accession>
<evidence type="ECO:0008006" key="3">
    <source>
        <dbReference type="Google" id="ProtNLM"/>
    </source>
</evidence>
<dbReference type="Gene3D" id="3.30.530.20">
    <property type="match status" value="1"/>
</dbReference>
<evidence type="ECO:0000313" key="1">
    <source>
        <dbReference type="EMBL" id="GIM94351.1"/>
    </source>
</evidence>
<sequence length="153" mass="17326">MIEVVSLIDAAPPRVFDLELDMDVHAGSLPGSQETATTSTGRRQLALGDEVTFHARHLGLNWQMTSRISAYEPPYHFVDEQVRGPFRALRHEHHFEDLGDGGTRMTDRMSIHAPLGPLGAMVTRLLLAPYLSRLLRQRAIHIKRLAENVDRRR</sequence>
<comment type="caution">
    <text evidence="1">The sequence shown here is derived from an EMBL/GenBank/DDBJ whole genome shotgun (WGS) entry which is preliminary data.</text>
</comment>
<dbReference type="CDD" id="cd07820">
    <property type="entry name" value="SRPBCC_3"/>
    <property type="match status" value="1"/>
</dbReference>
<dbReference type="Pfam" id="PF10604">
    <property type="entry name" value="Polyketide_cyc2"/>
    <property type="match status" value="1"/>
</dbReference>
<evidence type="ECO:0000313" key="2">
    <source>
        <dbReference type="Proteomes" id="UP000677082"/>
    </source>
</evidence>
<protein>
    <recommendedName>
        <fullName evidence="3">Cyclase</fullName>
    </recommendedName>
</protein>
<organism evidence="1 2">
    <name type="scientific">Paractinoplanes toevensis</name>
    <dbReference type="NCBI Taxonomy" id="571911"/>
    <lineage>
        <taxon>Bacteria</taxon>
        <taxon>Bacillati</taxon>
        <taxon>Actinomycetota</taxon>
        <taxon>Actinomycetes</taxon>
        <taxon>Micromonosporales</taxon>
        <taxon>Micromonosporaceae</taxon>
        <taxon>Paractinoplanes</taxon>
    </lineage>
</organism>
<gene>
    <name evidence="1" type="ORF">Ato02nite_061440</name>
</gene>
<reference evidence="1 2" key="1">
    <citation type="submission" date="2021-03" db="EMBL/GenBank/DDBJ databases">
        <title>Whole genome shotgun sequence of Actinoplanes toevensis NBRC 105298.</title>
        <authorList>
            <person name="Komaki H."/>
            <person name="Tamura T."/>
        </authorList>
    </citation>
    <scope>NUCLEOTIDE SEQUENCE [LARGE SCALE GENOMIC DNA]</scope>
    <source>
        <strain evidence="1 2">NBRC 105298</strain>
    </source>
</reference>
<dbReference type="EMBL" id="BOQN01000080">
    <property type="protein sequence ID" value="GIM94351.1"/>
    <property type="molecule type" value="Genomic_DNA"/>
</dbReference>